<dbReference type="Pfam" id="PF00126">
    <property type="entry name" value="HTH_1"/>
    <property type="match status" value="1"/>
</dbReference>
<dbReference type="PANTHER" id="PTHR30537">
    <property type="entry name" value="HTH-TYPE TRANSCRIPTIONAL REGULATOR"/>
    <property type="match status" value="1"/>
</dbReference>
<proteinExistence type="inferred from homology"/>
<dbReference type="PROSITE" id="PS50931">
    <property type="entry name" value="HTH_LYSR"/>
    <property type="match status" value="1"/>
</dbReference>
<reference evidence="6 7" key="1">
    <citation type="journal article" date="2018" name="Int. J. Syst. Evol. Microbiol.">
        <title>Mesosutterella multiformis gen. nov., sp. nov., a member of the family Sutterellaceae and Sutterella megalosphaeroides sp. nov., isolated from human faeces.</title>
        <authorList>
            <person name="Sakamoto M."/>
            <person name="Ikeyama N."/>
            <person name="Kunihiro T."/>
            <person name="Iino T."/>
            <person name="Yuki M."/>
            <person name="Ohkuma M."/>
        </authorList>
    </citation>
    <scope>NUCLEOTIDE SEQUENCE [LARGE SCALE GENOMIC DNA]</scope>
    <source>
        <strain evidence="6 7">4NBBH2</strain>
    </source>
</reference>
<dbReference type="OrthoDB" id="8538345at2"/>
<feature type="domain" description="HTH lysR-type" evidence="5">
    <location>
        <begin position="18"/>
        <end position="62"/>
    </location>
</feature>
<sequence>MRKTDNFEAWSLLSACRKTGGLAKAAAAESLDLSVASRLIAGLETELGVGILDRRVRPAVLTETGTRLAVFAQKMVKARRDALELASEVHALEAREGEKRTLRLSLPMNLNRVTLISQIMTYEDRHPDVRVEISADSGLPALIAGKTDVSLGSYYRPDPRLFALPAGICYSFIMATKKYERKYGLPETIEDLKHHTILLRYTQNLGYSNKLENGTETYYIDRGHRVQHGDAAACREMLLASEGLAIDLTPGFVSDYLASGFVFPVLKGWHREPWHYHVYCRAGSQDDKVLRELMAYVERGVFATFANQWQFWYGKLGIPMPEGFVPQSKS</sequence>
<dbReference type="SUPFAM" id="SSF53850">
    <property type="entry name" value="Periplasmic binding protein-like II"/>
    <property type="match status" value="1"/>
</dbReference>
<dbReference type="AlphaFoldDB" id="A0A388SDG2"/>
<dbReference type="InterPro" id="IPR058163">
    <property type="entry name" value="LysR-type_TF_proteobact-type"/>
</dbReference>
<organism evidence="6 7">
    <name type="scientific">Mesosutterella multiformis</name>
    <dbReference type="NCBI Taxonomy" id="2259133"/>
    <lineage>
        <taxon>Bacteria</taxon>
        <taxon>Pseudomonadati</taxon>
        <taxon>Pseudomonadota</taxon>
        <taxon>Betaproteobacteria</taxon>
        <taxon>Burkholderiales</taxon>
        <taxon>Sutterellaceae</taxon>
        <taxon>Mesosutterella</taxon>
    </lineage>
</organism>
<dbReference type="Gene3D" id="3.40.190.290">
    <property type="match status" value="1"/>
</dbReference>
<name>A0A388SDG2_9BURK</name>
<dbReference type="InterPro" id="IPR036390">
    <property type="entry name" value="WH_DNA-bd_sf"/>
</dbReference>
<evidence type="ECO:0000256" key="3">
    <source>
        <dbReference type="ARBA" id="ARBA00023125"/>
    </source>
</evidence>
<dbReference type="Gene3D" id="1.10.10.10">
    <property type="entry name" value="Winged helix-like DNA-binding domain superfamily/Winged helix DNA-binding domain"/>
    <property type="match status" value="1"/>
</dbReference>
<dbReference type="InterPro" id="IPR000847">
    <property type="entry name" value="LysR_HTH_N"/>
</dbReference>
<dbReference type="Pfam" id="PF03466">
    <property type="entry name" value="LysR_substrate"/>
    <property type="match status" value="1"/>
</dbReference>
<gene>
    <name evidence="6" type="ORF">MESMUL_17410</name>
</gene>
<accession>A0A388SDG2</accession>
<dbReference type="SUPFAM" id="SSF46785">
    <property type="entry name" value="Winged helix' DNA-binding domain"/>
    <property type="match status" value="1"/>
</dbReference>
<keyword evidence="4" id="KW-0804">Transcription</keyword>
<dbReference type="EMBL" id="BGZJ01000002">
    <property type="protein sequence ID" value="GBO94387.1"/>
    <property type="molecule type" value="Genomic_DNA"/>
</dbReference>
<evidence type="ECO:0000256" key="2">
    <source>
        <dbReference type="ARBA" id="ARBA00023015"/>
    </source>
</evidence>
<dbReference type="GO" id="GO:0043565">
    <property type="term" value="F:sequence-specific DNA binding"/>
    <property type="evidence" value="ECO:0007669"/>
    <property type="project" value="TreeGrafter"/>
</dbReference>
<dbReference type="Proteomes" id="UP000266091">
    <property type="component" value="Unassembled WGS sequence"/>
</dbReference>
<comment type="caution">
    <text evidence="6">The sequence shown here is derived from an EMBL/GenBank/DDBJ whole genome shotgun (WGS) entry which is preliminary data.</text>
</comment>
<evidence type="ECO:0000313" key="7">
    <source>
        <dbReference type="Proteomes" id="UP000266091"/>
    </source>
</evidence>
<keyword evidence="3" id="KW-0238">DNA-binding</keyword>
<protein>
    <recommendedName>
        <fullName evidence="5">HTH lysR-type domain-containing protein</fullName>
    </recommendedName>
</protein>
<comment type="similarity">
    <text evidence="1">Belongs to the LysR transcriptional regulatory family.</text>
</comment>
<evidence type="ECO:0000256" key="4">
    <source>
        <dbReference type="ARBA" id="ARBA00023163"/>
    </source>
</evidence>
<dbReference type="PANTHER" id="PTHR30537:SF5">
    <property type="entry name" value="HTH-TYPE TRANSCRIPTIONAL ACTIVATOR TTDR-RELATED"/>
    <property type="match status" value="1"/>
</dbReference>
<evidence type="ECO:0000259" key="5">
    <source>
        <dbReference type="PROSITE" id="PS50931"/>
    </source>
</evidence>
<dbReference type="GO" id="GO:0003700">
    <property type="term" value="F:DNA-binding transcription factor activity"/>
    <property type="evidence" value="ECO:0007669"/>
    <property type="project" value="InterPro"/>
</dbReference>
<dbReference type="InterPro" id="IPR036388">
    <property type="entry name" value="WH-like_DNA-bd_sf"/>
</dbReference>
<dbReference type="GO" id="GO:0006351">
    <property type="term" value="P:DNA-templated transcription"/>
    <property type="evidence" value="ECO:0007669"/>
    <property type="project" value="TreeGrafter"/>
</dbReference>
<evidence type="ECO:0000313" key="6">
    <source>
        <dbReference type="EMBL" id="GBO94387.1"/>
    </source>
</evidence>
<keyword evidence="2" id="KW-0805">Transcription regulation</keyword>
<keyword evidence="7" id="KW-1185">Reference proteome</keyword>
<dbReference type="InterPro" id="IPR005119">
    <property type="entry name" value="LysR_subst-bd"/>
</dbReference>
<dbReference type="RefSeq" id="WP_116270661.1">
    <property type="nucleotide sequence ID" value="NZ_BGZJ01000002.1"/>
</dbReference>
<evidence type="ECO:0000256" key="1">
    <source>
        <dbReference type="ARBA" id="ARBA00009437"/>
    </source>
</evidence>